<reference evidence="3" key="1">
    <citation type="submission" date="2010-06" db="EMBL/GenBank/DDBJ databases">
        <authorList>
            <person name="Jiang H."/>
            <person name="Abraham K."/>
            <person name="Ali S."/>
            <person name="Alsbrooks S.L."/>
            <person name="Anim B.N."/>
            <person name="Anosike U.S."/>
            <person name="Attaway T."/>
            <person name="Bandaranaike D.P."/>
            <person name="Battles P.K."/>
            <person name="Bell S.N."/>
            <person name="Bell A.V."/>
            <person name="Beltran B."/>
            <person name="Bickham C."/>
            <person name="Bustamante Y."/>
            <person name="Caleb T."/>
            <person name="Canada A."/>
            <person name="Cardenas V."/>
            <person name="Carter K."/>
            <person name="Chacko J."/>
            <person name="Chandrabose M.N."/>
            <person name="Chavez D."/>
            <person name="Chavez A."/>
            <person name="Chen L."/>
            <person name="Chu H.-S."/>
            <person name="Claassen K.J."/>
            <person name="Cockrell R."/>
            <person name="Collins M."/>
            <person name="Cooper J.A."/>
            <person name="Cree A."/>
            <person name="Curry S.M."/>
            <person name="Da Y."/>
            <person name="Dao M.D."/>
            <person name="Das B."/>
            <person name="Davila M.-L."/>
            <person name="Davy-Carroll L."/>
            <person name="Denson S."/>
            <person name="Dinh H."/>
            <person name="Ebong V.E."/>
            <person name="Edwards J.R."/>
            <person name="Egan A."/>
            <person name="El-Daye J."/>
            <person name="Escobedo L."/>
            <person name="Fernandez S."/>
            <person name="Fernando P.R."/>
            <person name="Flagg N."/>
            <person name="Forbes L.D."/>
            <person name="Fowler R.G."/>
            <person name="Fu Q."/>
            <person name="Gabisi R.A."/>
            <person name="Ganer J."/>
            <person name="Garbino Pronczuk A."/>
            <person name="Garcia R.M."/>
            <person name="Garner T."/>
            <person name="Garrett T.E."/>
            <person name="Gonzalez D.A."/>
            <person name="Hamid H."/>
            <person name="Hawkins E.S."/>
            <person name="Hirani K."/>
            <person name="Hogues M.E."/>
            <person name="Hollins B."/>
            <person name="Hsiao C.-H."/>
            <person name="Jabil R."/>
            <person name="James M.L."/>
            <person name="Jhangiani S.N."/>
            <person name="Johnson B."/>
            <person name="Johnson Q."/>
            <person name="Joshi V."/>
            <person name="Kalu J.B."/>
            <person name="Kam C."/>
            <person name="Kashfia A."/>
            <person name="Keebler J."/>
            <person name="Kisamo H."/>
            <person name="Kovar C.L."/>
            <person name="Lago L.A."/>
            <person name="Lai C.-Y."/>
            <person name="Laidlaw J."/>
            <person name="Lara F."/>
            <person name="Le T.-K."/>
            <person name="Lee S.L."/>
            <person name="Legall F.H."/>
            <person name="Lemon S.J."/>
            <person name="Lewis L.R."/>
            <person name="Li B."/>
            <person name="Liu Y."/>
            <person name="Liu Y.-S."/>
            <person name="Lopez J."/>
            <person name="Lozado R.J."/>
            <person name="Lu J."/>
            <person name="Madu R.C."/>
            <person name="Maheshwari M."/>
            <person name="Maheshwari R."/>
            <person name="Malloy K."/>
            <person name="Martinez E."/>
            <person name="Mathew T."/>
            <person name="Mercado I.C."/>
            <person name="Mercado C."/>
            <person name="Meyer B."/>
            <person name="Montgomery K."/>
            <person name="Morgan M.B."/>
            <person name="Munidasa M."/>
            <person name="Nazareth L.V."/>
            <person name="Nelson J."/>
            <person name="Ng B.M."/>
            <person name="Nguyen N.B."/>
            <person name="Nguyen P.Q."/>
            <person name="Nguyen T."/>
            <person name="Obregon M."/>
            <person name="Okwuonu G.O."/>
            <person name="Onwere C.G."/>
            <person name="Orozco G."/>
            <person name="Parra A."/>
            <person name="Patel S."/>
            <person name="Patil S."/>
            <person name="Perez A."/>
            <person name="Perez Y."/>
            <person name="Pham C."/>
            <person name="Primus E.L."/>
            <person name="Pu L.-L."/>
            <person name="Puazo M."/>
            <person name="Qin X."/>
            <person name="Quiroz J.B."/>
            <person name="Reese J."/>
            <person name="Richards S."/>
            <person name="Rives C.M."/>
            <person name="Robberts R."/>
            <person name="Ruiz S.J."/>
            <person name="Ruiz M.J."/>
            <person name="Santibanez J."/>
            <person name="Schneider B.W."/>
            <person name="Sisson I."/>
            <person name="Smith M."/>
            <person name="Sodergren E."/>
            <person name="Song X.-Z."/>
            <person name="Song B.B."/>
            <person name="Summersgill H."/>
            <person name="Thelus R."/>
            <person name="Thornton R.D."/>
            <person name="Trejos Z.Y."/>
            <person name="Usmani K."/>
            <person name="Vattathil S."/>
            <person name="Villasana D."/>
            <person name="Walker D.L."/>
            <person name="Wang S."/>
            <person name="Wang K."/>
            <person name="White C.S."/>
            <person name="Williams A.C."/>
            <person name="Williamson J."/>
            <person name="Wilson K."/>
            <person name="Woghiren I.O."/>
            <person name="Woodworth J.R."/>
            <person name="Worley K.C."/>
            <person name="Wright R.A."/>
            <person name="Wu W."/>
            <person name="Young L."/>
            <person name="Zhang L."/>
            <person name="Zhang J."/>
            <person name="Zhu Y."/>
            <person name="Muzny D.M."/>
            <person name="Weinstock G."/>
            <person name="Gibbs R.A."/>
        </authorList>
    </citation>
    <scope>NUCLEOTIDE SEQUENCE [LARGE SCALE GENOMIC DNA]</scope>
    <source>
        <strain evidence="3">LSR1</strain>
    </source>
</reference>
<dbReference type="GeneID" id="100575129"/>
<accession>A0A8R2H5M3</accession>
<dbReference type="EnsemblMetazoa" id="XM_016801101.2">
    <property type="protein sequence ID" value="XP_016656590.1"/>
    <property type="gene ID" value="LOC100575129"/>
</dbReference>
<evidence type="ECO:0000313" key="3">
    <source>
        <dbReference type="Proteomes" id="UP000007819"/>
    </source>
</evidence>
<evidence type="ECO:0000313" key="2">
    <source>
        <dbReference type="EnsemblMetazoa" id="XP_016656590.1"/>
    </source>
</evidence>
<dbReference type="KEGG" id="api:100575129"/>
<name>A0A8R2H5M3_ACYPI</name>
<sequence length="126" mass="14570">MVKNINYILSIFLVLICIGCIYATPKDECLEEMFKAGLVNKNKDETSNADLVDKEKDETSNADLVDKEKDLYSNKNKEYIYTLIVNWNINGVPENLEKYKHLLSYIKHFNNTSDPDLPVEFCNNIL</sequence>
<keyword evidence="1" id="KW-0732">Signal</keyword>
<proteinExistence type="predicted"/>
<reference evidence="2" key="2">
    <citation type="submission" date="2022-06" db="UniProtKB">
        <authorList>
            <consortium name="EnsemblMetazoa"/>
        </authorList>
    </citation>
    <scope>IDENTIFICATION</scope>
</reference>
<feature type="chain" id="PRO_5035929702" description="Plasmodium variant antigen protein Cir/Yir/Bir" evidence="1">
    <location>
        <begin position="24"/>
        <end position="126"/>
    </location>
</feature>
<dbReference type="AlphaFoldDB" id="A0A8R2H5M3"/>
<feature type="signal peptide" evidence="1">
    <location>
        <begin position="1"/>
        <end position="23"/>
    </location>
</feature>
<keyword evidence="3" id="KW-1185">Reference proteome</keyword>
<evidence type="ECO:0000256" key="1">
    <source>
        <dbReference type="SAM" id="SignalP"/>
    </source>
</evidence>
<dbReference type="Proteomes" id="UP000007819">
    <property type="component" value="Chromosome X"/>
</dbReference>
<dbReference type="RefSeq" id="XP_016656590.1">
    <property type="nucleotide sequence ID" value="XM_016801101.1"/>
</dbReference>
<evidence type="ECO:0008006" key="4">
    <source>
        <dbReference type="Google" id="ProtNLM"/>
    </source>
</evidence>
<protein>
    <recommendedName>
        <fullName evidence="4">Plasmodium variant antigen protein Cir/Yir/Bir</fullName>
    </recommendedName>
</protein>
<organism evidence="2 3">
    <name type="scientific">Acyrthosiphon pisum</name>
    <name type="common">Pea aphid</name>
    <dbReference type="NCBI Taxonomy" id="7029"/>
    <lineage>
        <taxon>Eukaryota</taxon>
        <taxon>Metazoa</taxon>
        <taxon>Ecdysozoa</taxon>
        <taxon>Arthropoda</taxon>
        <taxon>Hexapoda</taxon>
        <taxon>Insecta</taxon>
        <taxon>Pterygota</taxon>
        <taxon>Neoptera</taxon>
        <taxon>Paraneoptera</taxon>
        <taxon>Hemiptera</taxon>
        <taxon>Sternorrhyncha</taxon>
        <taxon>Aphidomorpha</taxon>
        <taxon>Aphidoidea</taxon>
        <taxon>Aphididae</taxon>
        <taxon>Macrosiphini</taxon>
        <taxon>Acyrthosiphon</taxon>
    </lineage>
</organism>